<name>A0A6J3M3T8_9PEZI</name>
<dbReference type="OrthoDB" id="3935813at2759"/>
<feature type="region of interest" description="Disordered" evidence="1">
    <location>
        <begin position="71"/>
        <end position="138"/>
    </location>
</feature>
<reference evidence="3" key="1">
    <citation type="submission" date="2020-01" db="EMBL/GenBank/DDBJ databases">
        <authorList>
            <consortium name="DOE Joint Genome Institute"/>
            <person name="Haridas S."/>
            <person name="Albert R."/>
            <person name="Binder M."/>
            <person name="Bloem J."/>
            <person name="Labutti K."/>
            <person name="Salamov A."/>
            <person name="Andreopoulos B."/>
            <person name="Baker S.E."/>
            <person name="Barry K."/>
            <person name="Bills G."/>
            <person name="Bluhm B.H."/>
            <person name="Cannon C."/>
            <person name="Castanera R."/>
            <person name="Culley D.E."/>
            <person name="Daum C."/>
            <person name="Ezra D."/>
            <person name="Gonzalez J.B."/>
            <person name="Henrissat B."/>
            <person name="Kuo A."/>
            <person name="Liang C."/>
            <person name="Lipzen A."/>
            <person name="Lutzoni F."/>
            <person name="Magnuson J."/>
            <person name="Mondo S."/>
            <person name="Nolan M."/>
            <person name="Ohm R."/>
            <person name="Pangilinan J."/>
            <person name="Park H.-J."/>
            <person name="Ramirez L."/>
            <person name="Alfaro M."/>
            <person name="Sun H."/>
            <person name="Tritt A."/>
            <person name="Yoshinaga Y."/>
            <person name="Zwiers L.-H."/>
            <person name="Turgeon B.G."/>
            <person name="Goodwin S.B."/>
            <person name="Spatafora J.W."/>
            <person name="Crous P.W."/>
            <person name="Grigoriev I.V."/>
        </authorList>
    </citation>
    <scope>NUCLEOTIDE SEQUENCE</scope>
    <source>
        <strain evidence="3">CBS 342.82</strain>
    </source>
</reference>
<evidence type="ECO:0000256" key="1">
    <source>
        <dbReference type="SAM" id="MobiDB-lite"/>
    </source>
</evidence>
<dbReference type="AlphaFoldDB" id="A0A6J3M3T8"/>
<organism evidence="3">
    <name type="scientific">Dissoconium aciculare CBS 342.82</name>
    <dbReference type="NCBI Taxonomy" id="1314786"/>
    <lineage>
        <taxon>Eukaryota</taxon>
        <taxon>Fungi</taxon>
        <taxon>Dikarya</taxon>
        <taxon>Ascomycota</taxon>
        <taxon>Pezizomycotina</taxon>
        <taxon>Dothideomycetes</taxon>
        <taxon>Dothideomycetidae</taxon>
        <taxon>Mycosphaerellales</taxon>
        <taxon>Dissoconiaceae</taxon>
        <taxon>Dissoconium</taxon>
    </lineage>
</organism>
<proteinExistence type="predicted"/>
<dbReference type="RefSeq" id="XP_033459737.1">
    <property type="nucleotide sequence ID" value="XM_033601366.1"/>
</dbReference>
<sequence>MAYDWQVVNSILNDSEKNRFLCCVINSDQGAFNSIVNWEKATSDFGSASVESMRKCLSNTLKKIENAGGKIGVSASDGAVNKTPGSSSTGKKRKTAAEADPGGKSDSGTPTPKAKRGRPKKEPAAESRKGIMPRIFVC</sequence>
<evidence type="ECO:0000313" key="2">
    <source>
        <dbReference type="Proteomes" id="UP000504637"/>
    </source>
</evidence>
<keyword evidence="2" id="KW-1185">Reference proteome</keyword>
<dbReference type="GeneID" id="54359166"/>
<feature type="compositionally biased region" description="Basic and acidic residues" evidence="1">
    <location>
        <begin position="120"/>
        <end position="129"/>
    </location>
</feature>
<reference evidence="3" key="2">
    <citation type="submission" date="2020-04" db="EMBL/GenBank/DDBJ databases">
        <authorList>
            <consortium name="NCBI Genome Project"/>
        </authorList>
    </citation>
    <scope>NUCLEOTIDE SEQUENCE</scope>
    <source>
        <strain evidence="3">CBS 342.82</strain>
    </source>
</reference>
<reference evidence="3" key="3">
    <citation type="submission" date="2025-08" db="UniProtKB">
        <authorList>
            <consortium name="RefSeq"/>
        </authorList>
    </citation>
    <scope>IDENTIFICATION</scope>
    <source>
        <strain evidence="3">CBS 342.82</strain>
    </source>
</reference>
<dbReference type="Proteomes" id="UP000504637">
    <property type="component" value="Unplaced"/>
</dbReference>
<accession>A0A6J3M3T8</accession>
<gene>
    <name evidence="3" type="ORF">K489DRAFT_319006</name>
</gene>
<evidence type="ECO:0000313" key="3">
    <source>
        <dbReference type="RefSeq" id="XP_033459737.1"/>
    </source>
</evidence>
<protein>
    <submittedName>
        <fullName evidence="3">Uncharacterized protein</fullName>
    </submittedName>
</protein>